<reference evidence="2" key="1">
    <citation type="submission" date="2016-10" db="EMBL/GenBank/DDBJ databases">
        <authorList>
            <person name="Varghese N."/>
        </authorList>
    </citation>
    <scope>NUCLEOTIDE SEQUENCE [LARGE SCALE GENOMIC DNA]</scope>
    <source>
        <strain evidence="2">Nsp8</strain>
    </source>
</reference>
<organism evidence="1 2">
    <name type="scientific">Nitrosospira briensis</name>
    <dbReference type="NCBI Taxonomy" id="35799"/>
    <lineage>
        <taxon>Bacteria</taxon>
        <taxon>Pseudomonadati</taxon>
        <taxon>Pseudomonadota</taxon>
        <taxon>Betaproteobacteria</taxon>
        <taxon>Nitrosomonadales</taxon>
        <taxon>Nitrosomonadaceae</taxon>
        <taxon>Nitrosospira</taxon>
    </lineage>
</organism>
<accession>A0A1I4YYP4</accession>
<dbReference type="AlphaFoldDB" id="A0A1I4YYP4"/>
<evidence type="ECO:0000313" key="1">
    <source>
        <dbReference type="EMBL" id="SFN43176.1"/>
    </source>
</evidence>
<gene>
    <name evidence="1" type="ORF">SAMN05216386_0945</name>
</gene>
<protein>
    <submittedName>
        <fullName evidence="1">Uncharacterized protein</fullName>
    </submittedName>
</protein>
<keyword evidence="2" id="KW-1185">Reference proteome</keyword>
<proteinExistence type="predicted"/>
<dbReference type="EMBL" id="FOVJ01000001">
    <property type="protein sequence ID" value="SFN43176.1"/>
    <property type="molecule type" value="Genomic_DNA"/>
</dbReference>
<dbReference type="Proteomes" id="UP000183107">
    <property type="component" value="Unassembled WGS sequence"/>
</dbReference>
<evidence type="ECO:0000313" key="2">
    <source>
        <dbReference type="Proteomes" id="UP000183107"/>
    </source>
</evidence>
<sequence>MTDFCVEAASKETASTARLTSSTFIRAANSTILDAGYARVPWLTKRAENRTSSPYFLGQLAIDIRDYPI</sequence>
<name>A0A1I4YYP4_9PROT</name>